<evidence type="ECO:0000256" key="5">
    <source>
        <dbReference type="ARBA" id="ARBA00022989"/>
    </source>
</evidence>
<name>A0A8C5FP36_GADMO</name>
<comment type="subcellular location">
    <subcellularLocation>
        <location evidence="1">Membrane</location>
        <topology evidence="1">Single-pass type I membrane protein</topology>
    </subcellularLocation>
</comment>
<feature type="region of interest" description="Disordered" evidence="8">
    <location>
        <begin position="33"/>
        <end position="66"/>
    </location>
</feature>
<accession>A0A8C5FP36</accession>
<dbReference type="Pfam" id="PF20771">
    <property type="entry name" value="FAM171A1-2-B_C"/>
    <property type="match status" value="1"/>
</dbReference>
<feature type="compositionally biased region" description="Polar residues" evidence="8">
    <location>
        <begin position="702"/>
        <end position="713"/>
    </location>
</feature>
<feature type="domain" description="FAM171 C-terminal" evidence="12">
    <location>
        <begin position="540"/>
        <end position="755"/>
    </location>
</feature>
<evidence type="ECO:0000256" key="7">
    <source>
        <dbReference type="ARBA" id="ARBA00023180"/>
    </source>
</evidence>
<evidence type="ECO:0000313" key="14">
    <source>
        <dbReference type="Proteomes" id="UP000694546"/>
    </source>
</evidence>
<evidence type="ECO:0000256" key="10">
    <source>
        <dbReference type="SAM" id="SignalP"/>
    </source>
</evidence>
<feature type="domain" description="FAM171 N-terminal" evidence="11">
    <location>
        <begin position="72"/>
        <end position="318"/>
    </location>
</feature>
<keyword evidence="5 9" id="KW-1133">Transmembrane helix</keyword>
<feature type="compositionally biased region" description="Basic and acidic residues" evidence="8">
    <location>
        <begin position="521"/>
        <end position="532"/>
    </location>
</feature>
<feature type="region of interest" description="Disordered" evidence="8">
    <location>
        <begin position="388"/>
        <end position="415"/>
    </location>
</feature>
<dbReference type="CTD" id="165215"/>
<evidence type="ECO:0000256" key="6">
    <source>
        <dbReference type="ARBA" id="ARBA00023136"/>
    </source>
</evidence>
<evidence type="ECO:0000259" key="12">
    <source>
        <dbReference type="Pfam" id="PF20771"/>
    </source>
</evidence>
<feature type="region of interest" description="Disordered" evidence="8">
    <location>
        <begin position="654"/>
        <end position="787"/>
    </location>
</feature>
<dbReference type="InterPro" id="IPR049175">
    <property type="entry name" value="FAM171_C"/>
</dbReference>
<evidence type="ECO:0000259" key="11">
    <source>
        <dbReference type="Pfam" id="PF10577"/>
    </source>
</evidence>
<dbReference type="InterPro" id="IPR018890">
    <property type="entry name" value="FAM171"/>
</dbReference>
<dbReference type="Ensembl" id="ENSGMOT00000048005.1">
    <property type="protein sequence ID" value="ENSGMOP00000050816.1"/>
    <property type="gene ID" value="ENSGMOG00000035288.1"/>
</dbReference>
<feature type="transmembrane region" description="Helical" evidence="9">
    <location>
        <begin position="339"/>
        <end position="365"/>
    </location>
</feature>
<reference evidence="13" key="2">
    <citation type="submission" date="2025-09" db="UniProtKB">
        <authorList>
            <consortium name="Ensembl"/>
        </authorList>
    </citation>
    <scope>IDENTIFICATION</scope>
</reference>
<dbReference type="KEGG" id="gmh:115542628"/>
<dbReference type="AlphaFoldDB" id="A0A8C5FP36"/>
<keyword evidence="7" id="KW-0325">Glycoprotein</keyword>
<feature type="chain" id="PRO_5034343627" evidence="10">
    <location>
        <begin position="24"/>
        <end position="787"/>
    </location>
</feature>
<sequence length="787" mass="85229">MPAERHQPHLLLLLSVVWSGILCRDTDPVSASLPLPSEDNASSSIPPPNTTYPGHRSAEPGSPPQPEARFALKALVRDLSTRRPLPGATLDVYAGRALRASARAGPAGEALLWLPYGPRLHLTLLARAEGYVPTTLPWETARRPLFSAVTLGLLPQNHGNIWLFDDSLIITAKLPDSSSQPSVKFPKDLLTLAGNASISSLSAYLTVPMHHLARDCANCTPAIVGNQSAYRNMELRPTAALSVRLCSGADELQVRGPIHLSLPLGHNTGLRPADTLPAWAFSSQTGAWEQQGLGIVQRVDGHLVWTYTASHLGYWIAAPLPTDYRGLAGSIDFLSDHNFLLVGLFGATVAVIMGFLTVLVCHCGSSQRAPRRRRRRRARFSKLTVLKKDQTTSTHMEEGLSFQSGEHGGRPPHGVPCDPSSTPRHMANYNIYVEDPGVRSAAHHYQNLASSDRSKGPHAQSHYINSDQVARLQETSDHQKPDLFFQDKLVHLYNQPVAIIQATELFGCPEPKGSATFPRNGGEHDPNLDPARKGGFPQTLPKGHQPQSADDPRQPDQDDPQPLQTPPQGQGPNANVWGLYNNKNHLLESSVSVPGTLSEAAVGMGAPGELQGVSERTLLELGSGKASAVPPRAWFVSLEGRPAARVRHSIIELSGHRRPTSSNDTSLDSGVDMTEPLPRRSVRASSLPHRTRAARYSEEPDLSSSESGTTATCTPEDPSLRNILDGSVGAIPDIPEERDGPGTSSAREDSESRETPPPPRRLRKVREKGRTEKGSAKQGHRPMSKPS</sequence>
<dbReference type="Proteomes" id="UP000694546">
    <property type="component" value="Chromosome 4"/>
</dbReference>
<gene>
    <name evidence="13" type="primary">fam171b</name>
</gene>
<proteinExistence type="inferred from homology"/>
<comment type="similarity">
    <text evidence="2">Belongs to the FAM171 family.</text>
</comment>
<dbReference type="GO" id="GO:0016020">
    <property type="term" value="C:membrane"/>
    <property type="evidence" value="ECO:0007669"/>
    <property type="project" value="UniProtKB-SubCell"/>
</dbReference>
<dbReference type="OMA" id="WIAAPHP"/>
<feature type="compositionally biased region" description="Basic and acidic residues" evidence="8">
    <location>
        <begin position="388"/>
        <end position="398"/>
    </location>
</feature>
<keyword evidence="3 9" id="KW-0812">Transmembrane</keyword>
<keyword evidence="6 9" id="KW-0472">Membrane</keyword>
<dbReference type="PANTHER" id="PTHR31626">
    <property type="entry name" value="SUSHI DOMAIN-CONTAINING PROTEIN"/>
    <property type="match status" value="1"/>
</dbReference>
<feature type="signal peptide" evidence="10">
    <location>
        <begin position="1"/>
        <end position="23"/>
    </location>
</feature>
<feature type="compositionally biased region" description="Basic residues" evidence="8">
    <location>
        <begin position="778"/>
        <end position="787"/>
    </location>
</feature>
<evidence type="ECO:0000313" key="13">
    <source>
        <dbReference type="Ensembl" id="ENSGMOP00000050816.1"/>
    </source>
</evidence>
<evidence type="ECO:0000256" key="2">
    <source>
        <dbReference type="ARBA" id="ARBA00006818"/>
    </source>
</evidence>
<feature type="compositionally biased region" description="Basic and acidic residues" evidence="8">
    <location>
        <begin position="735"/>
        <end position="754"/>
    </location>
</feature>
<dbReference type="GeneTree" id="ENSGT00950000183184"/>
<dbReference type="OrthoDB" id="8950207at2759"/>
<evidence type="ECO:0000256" key="3">
    <source>
        <dbReference type="ARBA" id="ARBA00022692"/>
    </source>
</evidence>
<feature type="compositionally biased region" description="Low complexity" evidence="8">
    <location>
        <begin position="560"/>
        <end position="572"/>
    </location>
</feature>
<evidence type="ECO:0000256" key="9">
    <source>
        <dbReference type="SAM" id="Phobius"/>
    </source>
</evidence>
<reference evidence="13" key="1">
    <citation type="submission" date="2025-08" db="UniProtKB">
        <authorList>
            <consortium name="Ensembl"/>
        </authorList>
    </citation>
    <scope>IDENTIFICATION</scope>
</reference>
<evidence type="ECO:0000256" key="1">
    <source>
        <dbReference type="ARBA" id="ARBA00004479"/>
    </source>
</evidence>
<dbReference type="PANTHER" id="PTHR31626:SF2">
    <property type="entry name" value="PROTEIN FAM171B"/>
    <property type="match status" value="1"/>
</dbReference>
<evidence type="ECO:0000256" key="8">
    <source>
        <dbReference type="SAM" id="MobiDB-lite"/>
    </source>
</evidence>
<dbReference type="Pfam" id="PF10577">
    <property type="entry name" value="FAM171A1-2-B_N"/>
    <property type="match status" value="1"/>
</dbReference>
<keyword evidence="14" id="KW-1185">Reference proteome</keyword>
<feature type="region of interest" description="Disordered" evidence="8">
    <location>
        <begin position="511"/>
        <end position="578"/>
    </location>
</feature>
<protein>
    <submittedName>
        <fullName evidence="13">Protein FAM171B-like</fullName>
    </submittedName>
</protein>
<keyword evidence="4 10" id="KW-0732">Signal</keyword>
<evidence type="ECO:0000256" key="4">
    <source>
        <dbReference type="ARBA" id="ARBA00022729"/>
    </source>
</evidence>
<dbReference type="InterPro" id="IPR048530">
    <property type="entry name" value="FAM171_N"/>
</dbReference>
<organism evidence="13 14">
    <name type="scientific">Gadus morhua</name>
    <name type="common">Atlantic cod</name>
    <dbReference type="NCBI Taxonomy" id="8049"/>
    <lineage>
        <taxon>Eukaryota</taxon>
        <taxon>Metazoa</taxon>
        <taxon>Chordata</taxon>
        <taxon>Craniata</taxon>
        <taxon>Vertebrata</taxon>
        <taxon>Euteleostomi</taxon>
        <taxon>Actinopterygii</taxon>
        <taxon>Neopterygii</taxon>
        <taxon>Teleostei</taxon>
        <taxon>Neoteleostei</taxon>
        <taxon>Acanthomorphata</taxon>
        <taxon>Zeiogadaria</taxon>
        <taxon>Gadariae</taxon>
        <taxon>Gadiformes</taxon>
        <taxon>Gadoidei</taxon>
        <taxon>Gadidae</taxon>
        <taxon>Gadus</taxon>
    </lineage>
</organism>